<feature type="domain" description="Pyridoxamine 5'-phosphate oxidase N-terminal" evidence="2">
    <location>
        <begin position="9"/>
        <end position="140"/>
    </location>
</feature>
<dbReference type="InterPro" id="IPR012349">
    <property type="entry name" value="Split_barrel_FMN-bd"/>
</dbReference>
<reference evidence="3 4" key="1">
    <citation type="submission" date="2013-08" db="EMBL/GenBank/DDBJ databases">
        <title>The genome sequence of Knoellia subterranea.</title>
        <authorList>
            <person name="Zhu W."/>
            <person name="Wang G."/>
        </authorList>
    </citation>
    <scope>NUCLEOTIDE SEQUENCE [LARGE SCALE GENOMIC DNA]</scope>
    <source>
        <strain evidence="3 4">KCTC 19937</strain>
    </source>
</reference>
<dbReference type="OrthoDB" id="9788889at2"/>
<dbReference type="Gene3D" id="2.30.110.10">
    <property type="entry name" value="Electron Transport, Fmn-binding Protein, Chain A"/>
    <property type="match status" value="1"/>
</dbReference>
<proteinExistence type="predicted"/>
<dbReference type="RefSeq" id="WP_035901950.1">
    <property type="nucleotide sequence ID" value="NZ_AVPK01000001.1"/>
</dbReference>
<evidence type="ECO:0000256" key="1">
    <source>
        <dbReference type="SAM" id="MobiDB-lite"/>
    </source>
</evidence>
<organism evidence="3 4">
    <name type="scientific">Knoellia subterranea KCTC 19937</name>
    <dbReference type="NCBI Taxonomy" id="1385521"/>
    <lineage>
        <taxon>Bacteria</taxon>
        <taxon>Bacillati</taxon>
        <taxon>Actinomycetota</taxon>
        <taxon>Actinomycetes</taxon>
        <taxon>Micrococcales</taxon>
        <taxon>Intrasporangiaceae</taxon>
        <taxon>Knoellia</taxon>
    </lineage>
</organism>
<evidence type="ECO:0000313" key="4">
    <source>
        <dbReference type="Proteomes" id="UP000030011"/>
    </source>
</evidence>
<comment type="caution">
    <text evidence="3">The sequence shown here is derived from an EMBL/GenBank/DDBJ whole genome shotgun (WGS) entry which is preliminary data.</text>
</comment>
<dbReference type="Proteomes" id="UP000030011">
    <property type="component" value="Unassembled WGS sequence"/>
</dbReference>
<dbReference type="AlphaFoldDB" id="A0A0A0JSX5"/>
<name>A0A0A0JSX5_9MICO</name>
<evidence type="ECO:0000313" key="3">
    <source>
        <dbReference type="EMBL" id="KGN39182.1"/>
    </source>
</evidence>
<dbReference type="SUPFAM" id="SSF50475">
    <property type="entry name" value="FMN-binding split barrel"/>
    <property type="match status" value="1"/>
</dbReference>
<gene>
    <name evidence="3" type="ORF">N803_01380</name>
</gene>
<dbReference type="InterPro" id="IPR011576">
    <property type="entry name" value="Pyridox_Oxase_N"/>
</dbReference>
<dbReference type="Pfam" id="PF01243">
    <property type="entry name" value="PNPOx_N"/>
    <property type="match status" value="1"/>
</dbReference>
<evidence type="ECO:0000259" key="2">
    <source>
        <dbReference type="Pfam" id="PF01243"/>
    </source>
</evidence>
<feature type="compositionally biased region" description="Basic and acidic residues" evidence="1">
    <location>
        <begin position="153"/>
        <end position="164"/>
    </location>
</feature>
<dbReference type="EMBL" id="AVPK01000001">
    <property type="protein sequence ID" value="KGN39182.1"/>
    <property type="molecule type" value="Genomic_DNA"/>
</dbReference>
<feature type="region of interest" description="Disordered" evidence="1">
    <location>
        <begin position="145"/>
        <end position="164"/>
    </location>
</feature>
<sequence length="164" mass="17995">MTTDQGLVDHAHELLAGNAYVTIGSIDDDGRPWTSPVYFAADGLTDFYWVSNVGSRHSVNVDARPDVSLVVFDSTVPAYHGRALYAVGSASWVDDAEVPHGLTVYPGPESRGGSGLTVEDVTGESPYRLYRARATHVWVLCPREPRQPCPRHGRNEDHRELVHA</sequence>
<accession>A0A0A0JSX5</accession>
<dbReference type="eggNOG" id="COG0748">
    <property type="taxonomic scope" value="Bacteria"/>
</dbReference>
<keyword evidence="4" id="KW-1185">Reference proteome</keyword>
<protein>
    <submittedName>
        <fullName evidence="3">Pyridoxamine 5'-phosphate oxidase</fullName>
    </submittedName>
</protein>
<dbReference type="STRING" id="1385521.N803_01380"/>